<organism evidence="4 5">
    <name type="scientific">Rhodopirellula sallentina SM41</name>
    <dbReference type="NCBI Taxonomy" id="1263870"/>
    <lineage>
        <taxon>Bacteria</taxon>
        <taxon>Pseudomonadati</taxon>
        <taxon>Planctomycetota</taxon>
        <taxon>Planctomycetia</taxon>
        <taxon>Pirellulales</taxon>
        <taxon>Pirellulaceae</taxon>
        <taxon>Rhodopirellula</taxon>
    </lineage>
</organism>
<keyword evidence="1" id="KW-0233">DNA recombination</keyword>
<evidence type="ECO:0000256" key="1">
    <source>
        <dbReference type="ARBA" id="ARBA00023172"/>
    </source>
</evidence>
<dbReference type="Proteomes" id="UP000011885">
    <property type="component" value="Unassembled WGS sequence"/>
</dbReference>
<dbReference type="Gene3D" id="1.10.443.10">
    <property type="entry name" value="Intergrase catalytic core"/>
    <property type="match status" value="1"/>
</dbReference>
<dbReference type="SUPFAM" id="SSF56349">
    <property type="entry name" value="DNA breaking-rejoining enzymes"/>
    <property type="match status" value="1"/>
</dbReference>
<dbReference type="PROSITE" id="PS51898">
    <property type="entry name" value="TYR_RECOMBINASE"/>
    <property type="match status" value="1"/>
</dbReference>
<feature type="region of interest" description="Disordered" evidence="2">
    <location>
        <begin position="477"/>
        <end position="511"/>
    </location>
</feature>
<dbReference type="GO" id="GO:0015074">
    <property type="term" value="P:DNA integration"/>
    <property type="evidence" value="ECO:0007669"/>
    <property type="project" value="InterPro"/>
</dbReference>
<evidence type="ECO:0000256" key="2">
    <source>
        <dbReference type="SAM" id="MobiDB-lite"/>
    </source>
</evidence>
<protein>
    <submittedName>
        <fullName evidence="4">Site-specific recombinase, phage integrase family protein</fullName>
    </submittedName>
</protein>
<dbReference type="CDD" id="cd00397">
    <property type="entry name" value="DNA_BRE_C"/>
    <property type="match status" value="1"/>
</dbReference>
<dbReference type="EMBL" id="ANOH01000444">
    <property type="protein sequence ID" value="EMI52184.1"/>
    <property type="molecule type" value="Genomic_DNA"/>
</dbReference>
<dbReference type="GO" id="GO:0003677">
    <property type="term" value="F:DNA binding"/>
    <property type="evidence" value="ECO:0007669"/>
    <property type="project" value="InterPro"/>
</dbReference>
<reference evidence="4 5" key="1">
    <citation type="journal article" date="2013" name="Mar. Genomics">
        <title>Expression of sulfatases in Rhodopirellula baltica and the diversity of sulfatases in the genus Rhodopirellula.</title>
        <authorList>
            <person name="Wegner C.E."/>
            <person name="Richter-Heitmann T."/>
            <person name="Klindworth A."/>
            <person name="Klockow C."/>
            <person name="Richter M."/>
            <person name="Achstetter T."/>
            <person name="Glockner F.O."/>
            <person name="Harder J."/>
        </authorList>
    </citation>
    <scope>NUCLEOTIDE SEQUENCE [LARGE SCALE GENOMIC DNA]</scope>
    <source>
        <strain evidence="4 5">SM41</strain>
    </source>
</reference>
<evidence type="ECO:0000259" key="3">
    <source>
        <dbReference type="PROSITE" id="PS51898"/>
    </source>
</evidence>
<evidence type="ECO:0000313" key="4">
    <source>
        <dbReference type="EMBL" id="EMI52184.1"/>
    </source>
</evidence>
<dbReference type="Pfam" id="PF00589">
    <property type="entry name" value="Phage_integrase"/>
    <property type="match status" value="1"/>
</dbReference>
<gene>
    <name evidence="4" type="ORF">RSSM_06380</name>
</gene>
<dbReference type="GO" id="GO:0006310">
    <property type="term" value="P:DNA recombination"/>
    <property type="evidence" value="ECO:0007669"/>
    <property type="project" value="UniProtKB-KW"/>
</dbReference>
<name>M5TSZ5_9BACT</name>
<dbReference type="PANTHER" id="PTHR30349">
    <property type="entry name" value="PHAGE INTEGRASE-RELATED"/>
    <property type="match status" value="1"/>
</dbReference>
<dbReference type="InterPro" id="IPR011010">
    <property type="entry name" value="DNA_brk_join_enz"/>
</dbReference>
<comment type="caution">
    <text evidence="4">The sequence shown here is derived from an EMBL/GenBank/DDBJ whole genome shotgun (WGS) entry which is preliminary data.</text>
</comment>
<dbReference type="InterPro" id="IPR002104">
    <property type="entry name" value="Integrase_catalytic"/>
</dbReference>
<dbReference type="PANTHER" id="PTHR30349:SF64">
    <property type="entry name" value="PROPHAGE INTEGRASE INTD-RELATED"/>
    <property type="match status" value="1"/>
</dbReference>
<feature type="domain" description="Tyr recombinase" evidence="3">
    <location>
        <begin position="248"/>
        <end position="457"/>
    </location>
</feature>
<proteinExistence type="predicted"/>
<feature type="compositionally biased region" description="Basic and acidic residues" evidence="2">
    <location>
        <begin position="487"/>
        <end position="502"/>
    </location>
</feature>
<dbReference type="InterPro" id="IPR013762">
    <property type="entry name" value="Integrase-like_cat_sf"/>
</dbReference>
<dbReference type="AlphaFoldDB" id="M5TSZ5"/>
<dbReference type="InterPro" id="IPR050090">
    <property type="entry name" value="Tyrosine_recombinase_XerCD"/>
</dbReference>
<sequence>MGDDTMATLFKKQTTRPMPKGAKVIMRTVKGKQKQFAQWTDRKGKRRTAELTDKGDRIKTEAATWTAKYRDGEGKVCEVTTGCRDKQAAQSVLDDLVRRSELVKAKVMTPHQDRIADHQRTPLSNHLAAYLEHLKSRGVHPDRIKTMGTRMQQAADACRWRWLSDLNVDSLERWLGTLTEEPAGDEMPAKLVSASVYNGFVESWVAFGFWCIGKRMAGKRFHFNGEKRLLNNPFEGMRRRDAKQDRRRIARAMTEDELTRLLDAARRRPLNDAMTIRTGPRKGEIAANVSDERKAKLQRLGRERALIYKTFVLTGLRADELRTLTIADLSFGDVPFIKLRHSNEKSRKGSTVALRSDLAADLREWIQGRDRSENVFNVPAGILRIMNRDLTAAGIDKTDADGCVIHIHALRHSFGTHLSRAGVAPRVAQAAMRHSDIALTMNTYTDARLLDTAEAVEALPIARDADPRTVAPMVAPNLVQPKQNESIPDHSADDSDEGTNREKARKTLGFTGFSDVGATRFERATSTSRT</sequence>
<evidence type="ECO:0000313" key="5">
    <source>
        <dbReference type="Proteomes" id="UP000011885"/>
    </source>
</evidence>
<accession>M5TSZ5</accession>
<keyword evidence="5" id="KW-1185">Reference proteome</keyword>